<dbReference type="PANTHER" id="PTHR43033">
    <property type="entry name" value="TRNA(ILE)-LYSIDINE SYNTHASE-RELATED"/>
    <property type="match status" value="1"/>
</dbReference>
<dbReference type="EC" id="6.3.4.19" evidence="1"/>
<comment type="caution">
    <text evidence="8">The sequence shown here is derived from an EMBL/GenBank/DDBJ whole genome shotgun (WGS) entry which is preliminary data.</text>
</comment>
<dbReference type="InterPro" id="IPR011063">
    <property type="entry name" value="TilS/TtcA_N"/>
</dbReference>
<dbReference type="CDD" id="cd01992">
    <property type="entry name" value="TilS_N"/>
    <property type="match status" value="1"/>
</dbReference>
<gene>
    <name evidence="8" type="ORF">E1B28_009240</name>
</gene>
<dbReference type="GeneID" id="66078316"/>
<accession>A0A9P7S0P3</accession>
<evidence type="ECO:0000256" key="1">
    <source>
        <dbReference type="ARBA" id="ARBA00013267"/>
    </source>
</evidence>
<sequence length="576" mass="65393">MSLLRALSSRVPPITRDEFAKFFQKSRPPVGWPETIAVGNSGGPDSTCLLFLINRHLKENAGQPDIPRRVVSVHVNHGLQAASNDMARQCEEVAKSLGVEHHTHSVPWDEQGISPKPEENSPIMEYSARIARYRTLFFAMLHTKADVLAMGHHLDDQVETAVMRIYKGSTEEGAGGMRFCRRWGMGFGSQRPNADIGWNAHEGMRRWIARPLLGLPKERLLATCEENQLEYVTDETNTMAHVTIRNAIRMWLKNKGEQSEDSARLDRIERKVSHLKSDLVSLDLSSGVEQLYGAVMALNAQAQDIESQVDSILSRCTLRSPPGTWMTTCRGISFVRDEKLRRALVLRILRFISFHPWGSLKAQVKRRNMGLMQISEKLWDPNPLSPVIPEFCAGGGVQWAPVIIQGSNFRFPRHSSPFLTEGQSVGWMAFRQRPPTMVWRVDARDSLRVDLTPILASHLQLGTVFEYLYDCRFLLTFDLAKIPGDILRIIRDPDHGEGLWLKPCTKWFWPRLVWKRVGHEDVVLHSKVTLQSPPPATVGFDSQLNLSSKPEVFWHDNPQPEVPWVKAEFIRTLSSL</sequence>
<dbReference type="PANTHER" id="PTHR43033:SF1">
    <property type="entry name" value="TRNA(ILE)-LYSIDINE SYNTHASE-RELATED"/>
    <property type="match status" value="1"/>
</dbReference>
<dbReference type="NCBIfam" id="TIGR02432">
    <property type="entry name" value="lysidine_TilS_N"/>
    <property type="match status" value="1"/>
</dbReference>
<dbReference type="HAMAP" id="MF_01161">
    <property type="entry name" value="tRNA_Ile_lys_synt"/>
    <property type="match status" value="1"/>
</dbReference>
<dbReference type="Pfam" id="PF01171">
    <property type="entry name" value="ATP_bind_3"/>
    <property type="match status" value="1"/>
</dbReference>
<dbReference type="OrthoDB" id="434144at2759"/>
<dbReference type="SUPFAM" id="SSF52402">
    <property type="entry name" value="Adenine nucleotide alpha hydrolases-like"/>
    <property type="match status" value="1"/>
</dbReference>
<protein>
    <recommendedName>
        <fullName evidence="1">tRNA(Ile)-lysidine synthetase</fullName>
        <ecNumber evidence="1">6.3.4.19</ecNumber>
    </recommendedName>
</protein>
<organism evidence="8 9">
    <name type="scientific">Marasmius oreades</name>
    <name type="common">fairy-ring Marasmius</name>
    <dbReference type="NCBI Taxonomy" id="181124"/>
    <lineage>
        <taxon>Eukaryota</taxon>
        <taxon>Fungi</taxon>
        <taxon>Dikarya</taxon>
        <taxon>Basidiomycota</taxon>
        <taxon>Agaricomycotina</taxon>
        <taxon>Agaricomycetes</taxon>
        <taxon>Agaricomycetidae</taxon>
        <taxon>Agaricales</taxon>
        <taxon>Marasmiineae</taxon>
        <taxon>Marasmiaceae</taxon>
        <taxon>Marasmius</taxon>
    </lineage>
</organism>
<evidence type="ECO:0000256" key="3">
    <source>
        <dbReference type="ARBA" id="ARBA00022694"/>
    </source>
</evidence>
<dbReference type="KEGG" id="more:E1B28_009240"/>
<reference evidence="8" key="1">
    <citation type="journal article" date="2021" name="Genome Biol. Evol.">
        <title>The assembled and annotated genome of the fairy-ring fungus Marasmius oreades.</title>
        <authorList>
            <person name="Hiltunen M."/>
            <person name="Ament-Velasquez S.L."/>
            <person name="Johannesson H."/>
        </authorList>
    </citation>
    <scope>NUCLEOTIDE SEQUENCE</scope>
    <source>
        <strain evidence="8">03SP1</strain>
    </source>
</reference>
<evidence type="ECO:0000313" key="9">
    <source>
        <dbReference type="Proteomes" id="UP001049176"/>
    </source>
</evidence>
<evidence type="ECO:0000256" key="5">
    <source>
        <dbReference type="ARBA" id="ARBA00022840"/>
    </source>
</evidence>
<dbReference type="GO" id="GO:0008033">
    <property type="term" value="P:tRNA processing"/>
    <property type="evidence" value="ECO:0007669"/>
    <property type="project" value="UniProtKB-KW"/>
</dbReference>
<keyword evidence="4" id="KW-0547">Nucleotide-binding</keyword>
<evidence type="ECO:0000313" key="8">
    <source>
        <dbReference type="EMBL" id="KAG7092935.1"/>
    </source>
</evidence>
<dbReference type="AlphaFoldDB" id="A0A9P7S0P3"/>
<dbReference type="EMBL" id="CM032185">
    <property type="protein sequence ID" value="KAG7092935.1"/>
    <property type="molecule type" value="Genomic_DNA"/>
</dbReference>
<keyword evidence="9" id="KW-1185">Reference proteome</keyword>
<proteinExistence type="inferred from homology"/>
<evidence type="ECO:0000256" key="6">
    <source>
        <dbReference type="ARBA" id="ARBA00048539"/>
    </source>
</evidence>
<dbReference type="Proteomes" id="UP001049176">
    <property type="component" value="Chromosome 5"/>
</dbReference>
<name>A0A9P7S0P3_9AGAR</name>
<dbReference type="Gene3D" id="3.40.50.620">
    <property type="entry name" value="HUPs"/>
    <property type="match status" value="1"/>
</dbReference>
<keyword evidence="2" id="KW-0436">Ligase</keyword>
<dbReference type="InterPro" id="IPR014729">
    <property type="entry name" value="Rossmann-like_a/b/a_fold"/>
</dbReference>
<dbReference type="GO" id="GO:0005524">
    <property type="term" value="F:ATP binding"/>
    <property type="evidence" value="ECO:0007669"/>
    <property type="project" value="UniProtKB-KW"/>
</dbReference>
<keyword evidence="3" id="KW-0819">tRNA processing</keyword>
<dbReference type="InterPro" id="IPR012094">
    <property type="entry name" value="tRNA_Ile_lys_synt"/>
</dbReference>
<dbReference type="GO" id="GO:0032267">
    <property type="term" value="F:tRNA(Ile)-lysidine synthase activity"/>
    <property type="evidence" value="ECO:0007669"/>
    <property type="project" value="UniProtKB-EC"/>
</dbReference>
<comment type="catalytic activity">
    <reaction evidence="6">
        <text>cytidine(34) in tRNA(Ile2) + L-lysine + ATP = lysidine(34) in tRNA(Ile2) + AMP + diphosphate + H(+)</text>
        <dbReference type="Rhea" id="RHEA:43744"/>
        <dbReference type="Rhea" id="RHEA-COMP:10625"/>
        <dbReference type="Rhea" id="RHEA-COMP:10670"/>
        <dbReference type="ChEBI" id="CHEBI:15378"/>
        <dbReference type="ChEBI" id="CHEBI:30616"/>
        <dbReference type="ChEBI" id="CHEBI:32551"/>
        <dbReference type="ChEBI" id="CHEBI:33019"/>
        <dbReference type="ChEBI" id="CHEBI:82748"/>
        <dbReference type="ChEBI" id="CHEBI:83665"/>
        <dbReference type="ChEBI" id="CHEBI:456215"/>
        <dbReference type="EC" id="6.3.4.19"/>
    </reaction>
</comment>
<dbReference type="RefSeq" id="XP_043009405.1">
    <property type="nucleotide sequence ID" value="XM_043160762.1"/>
</dbReference>
<dbReference type="InterPro" id="IPR012795">
    <property type="entry name" value="tRNA_Ile_lys_synt_N"/>
</dbReference>
<feature type="domain" description="tRNA(Ile)-lysidine/2-thiocytidine synthase N-terminal" evidence="7">
    <location>
        <begin position="36"/>
        <end position="249"/>
    </location>
</feature>
<evidence type="ECO:0000256" key="4">
    <source>
        <dbReference type="ARBA" id="ARBA00022741"/>
    </source>
</evidence>
<evidence type="ECO:0000256" key="2">
    <source>
        <dbReference type="ARBA" id="ARBA00022598"/>
    </source>
</evidence>
<evidence type="ECO:0000259" key="7">
    <source>
        <dbReference type="Pfam" id="PF01171"/>
    </source>
</evidence>
<keyword evidence="5" id="KW-0067">ATP-binding</keyword>